<comment type="caution">
    <text evidence="2">The sequence shown here is derived from an EMBL/GenBank/DDBJ whole genome shotgun (WGS) entry which is preliminary data.</text>
</comment>
<name>A0A369BDH4_9FIRM</name>
<organism evidence="2 3">
    <name type="scientific">Anaerobacterium chartisolvens</name>
    <dbReference type="NCBI Taxonomy" id="1297424"/>
    <lineage>
        <taxon>Bacteria</taxon>
        <taxon>Bacillati</taxon>
        <taxon>Bacillota</taxon>
        <taxon>Clostridia</taxon>
        <taxon>Eubacteriales</taxon>
        <taxon>Oscillospiraceae</taxon>
        <taxon>Anaerobacterium</taxon>
    </lineage>
</organism>
<evidence type="ECO:0000256" key="1">
    <source>
        <dbReference type="SAM" id="Phobius"/>
    </source>
</evidence>
<dbReference type="Proteomes" id="UP000253034">
    <property type="component" value="Unassembled WGS sequence"/>
</dbReference>
<dbReference type="RefSeq" id="WP_242987385.1">
    <property type="nucleotide sequence ID" value="NZ_QPJT01000003.1"/>
</dbReference>
<feature type="transmembrane region" description="Helical" evidence="1">
    <location>
        <begin position="12"/>
        <end position="30"/>
    </location>
</feature>
<sequence>MSINQNGALTEAVYYILLSILTPLHGYGIMQKYCFKPTCSWVNNKHKKIISILQLLIDTANIGKVYIKIFKGKRNFYFEFLLAHVFLKRIYGGEKFDIYYFLRNVPKCKVNLTNNAKLAMLYMQSELCFFWR</sequence>
<protein>
    <submittedName>
        <fullName evidence="2">Uncharacterized protein</fullName>
    </submittedName>
</protein>
<gene>
    <name evidence="2" type="ORF">DFR58_103198</name>
</gene>
<evidence type="ECO:0000313" key="2">
    <source>
        <dbReference type="EMBL" id="RCX19451.1"/>
    </source>
</evidence>
<keyword evidence="1" id="KW-0812">Transmembrane</keyword>
<evidence type="ECO:0000313" key="3">
    <source>
        <dbReference type="Proteomes" id="UP000253034"/>
    </source>
</evidence>
<dbReference type="AlphaFoldDB" id="A0A369BDH4"/>
<reference evidence="2 3" key="1">
    <citation type="submission" date="2018-07" db="EMBL/GenBank/DDBJ databases">
        <title>Genomic Encyclopedia of Type Strains, Phase IV (KMG-IV): sequencing the most valuable type-strain genomes for metagenomic binning, comparative biology and taxonomic classification.</title>
        <authorList>
            <person name="Goeker M."/>
        </authorList>
    </citation>
    <scope>NUCLEOTIDE SEQUENCE [LARGE SCALE GENOMIC DNA]</scope>
    <source>
        <strain evidence="2 3">DSM 27016</strain>
    </source>
</reference>
<dbReference type="EMBL" id="QPJT01000003">
    <property type="protein sequence ID" value="RCX19451.1"/>
    <property type="molecule type" value="Genomic_DNA"/>
</dbReference>
<keyword evidence="1" id="KW-0472">Membrane</keyword>
<proteinExistence type="predicted"/>
<keyword evidence="1" id="KW-1133">Transmembrane helix</keyword>
<accession>A0A369BDH4</accession>
<keyword evidence="3" id="KW-1185">Reference proteome</keyword>